<sequence>MNREVIVIDDNMDSKDPFVRVLQKTYPEYAIKLFNDANSGVQYIFDNLTKRIIVFLDCRFDAGIQGIEALNIIRQKTSLVYIVMMSANNLLQQSEAHLSEMINHHGIYYITNTDTDKAIALIKEINELMDCKLDCALEEWMEIQKNQNSNNENYLNIGSQSFSIDELLKEIRTKSEVGRKFEKDLIQLTIYLLLKKTVSI</sequence>
<dbReference type="Gene3D" id="3.40.50.2300">
    <property type="match status" value="1"/>
</dbReference>
<protein>
    <submittedName>
        <fullName evidence="1">CheY-like chemotaxis protein</fullName>
    </submittedName>
</protein>
<dbReference type="RefSeq" id="WP_145331443.1">
    <property type="nucleotide sequence ID" value="NZ_VLKR01000062.1"/>
</dbReference>
<accession>A0A562LZH0</accession>
<proteinExistence type="predicted"/>
<dbReference type="SUPFAM" id="SSF52172">
    <property type="entry name" value="CheY-like"/>
    <property type="match status" value="1"/>
</dbReference>
<dbReference type="OrthoDB" id="1094367at2"/>
<reference evidence="1 2" key="1">
    <citation type="journal article" date="2015" name="Stand. Genomic Sci.">
        <title>Genomic Encyclopedia of Bacterial and Archaeal Type Strains, Phase III: the genomes of soil and plant-associated and newly described type strains.</title>
        <authorList>
            <person name="Whitman W.B."/>
            <person name="Woyke T."/>
            <person name="Klenk H.P."/>
            <person name="Zhou Y."/>
            <person name="Lilburn T.G."/>
            <person name="Beck B.J."/>
            <person name="De Vos P."/>
            <person name="Vandamme P."/>
            <person name="Eisen J.A."/>
            <person name="Garrity G."/>
            <person name="Hugenholtz P."/>
            <person name="Kyrpides N.C."/>
        </authorList>
    </citation>
    <scope>NUCLEOTIDE SEQUENCE [LARGE SCALE GENOMIC DNA]</scope>
    <source>
        <strain evidence="1 2">CGMCC 1.6855</strain>
    </source>
</reference>
<dbReference type="Proteomes" id="UP000315908">
    <property type="component" value="Unassembled WGS sequence"/>
</dbReference>
<comment type="caution">
    <text evidence="1">The sequence shown here is derived from an EMBL/GenBank/DDBJ whole genome shotgun (WGS) entry which is preliminary data.</text>
</comment>
<name>A0A562LZH0_9SPHI</name>
<evidence type="ECO:0000313" key="1">
    <source>
        <dbReference type="EMBL" id="TWI13044.1"/>
    </source>
</evidence>
<dbReference type="EMBL" id="VLKR01000062">
    <property type="protein sequence ID" value="TWI13044.1"/>
    <property type="molecule type" value="Genomic_DNA"/>
</dbReference>
<organism evidence="1 2">
    <name type="scientific">Sphingobacterium siyangense</name>
    <dbReference type="NCBI Taxonomy" id="459529"/>
    <lineage>
        <taxon>Bacteria</taxon>
        <taxon>Pseudomonadati</taxon>
        <taxon>Bacteroidota</taxon>
        <taxon>Sphingobacteriia</taxon>
        <taxon>Sphingobacteriales</taxon>
        <taxon>Sphingobacteriaceae</taxon>
        <taxon>Sphingobacterium</taxon>
    </lineage>
</organism>
<dbReference type="AlphaFoldDB" id="A0A562LZH0"/>
<evidence type="ECO:0000313" key="2">
    <source>
        <dbReference type="Proteomes" id="UP000315908"/>
    </source>
</evidence>
<gene>
    <name evidence="1" type="ORF">IQ31_05546</name>
</gene>
<dbReference type="InterPro" id="IPR011006">
    <property type="entry name" value="CheY-like_superfamily"/>
</dbReference>